<feature type="transmembrane region" description="Helical" evidence="1">
    <location>
        <begin position="65"/>
        <end position="88"/>
    </location>
</feature>
<keyword evidence="1" id="KW-0472">Membrane</keyword>
<evidence type="ECO:0000313" key="2">
    <source>
        <dbReference type="EMBL" id="SVA95375.1"/>
    </source>
</evidence>
<feature type="non-terminal residue" evidence="2">
    <location>
        <position position="1"/>
    </location>
</feature>
<dbReference type="InterPro" id="IPR007498">
    <property type="entry name" value="PqiA-like"/>
</dbReference>
<keyword evidence="1" id="KW-1133">Transmembrane helix</keyword>
<proteinExistence type="predicted"/>
<sequence>VNLSRLGVLACCILLGLGLTAPTLTIAPSAGELTWLVEIFSPEDLAETTYSILGVIEKLFASGDWFLGGILALFSVAFPVAKLALYWVATGCGPDLGRATDLLKWTHRAGKFSMAEVFALALMVVVVKTLPGGSTAELEWGAYVFVASVLGAILVSFGLDTSRSVETE</sequence>
<protein>
    <recommendedName>
        <fullName evidence="3">Paraquat-inducible protein A</fullName>
    </recommendedName>
</protein>
<evidence type="ECO:0008006" key="3">
    <source>
        <dbReference type="Google" id="ProtNLM"/>
    </source>
</evidence>
<accession>A0A382A1I7</accession>
<feature type="transmembrane region" description="Helical" evidence="1">
    <location>
        <begin position="109"/>
        <end position="128"/>
    </location>
</feature>
<name>A0A382A1I7_9ZZZZ</name>
<feature type="transmembrane region" description="Helical" evidence="1">
    <location>
        <begin position="140"/>
        <end position="159"/>
    </location>
</feature>
<reference evidence="2" key="1">
    <citation type="submission" date="2018-05" db="EMBL/GenBank/DDBJ databases">
        <authorList>
            <person name="Lanie J.A."/>
            <person name="Ng W.-L."/>
            <person name="Kazmierczak K.M."/>
            <person name="Andrzejewski T.M."/>
            <person name="Davidsen T.M."/>
            <person name="Wayne K.J."/>
            <person name="Tettelin H."/>
            <person name="Glass J.I."/>
            <person name="Rusch D."/>
            <person name="Podicherti R."/>
            <person name="Tsui H.-C.T."/>
            <person name="Winkler M.E."/>
        </authorList>
    </citation>
    <scope>NUCLEOTIDE SEQUENCE</scope>
</reference>
<keyword evidence="1" id="KW-0812">Transmembrane</keyword>
<evidence type="ECO:0000256" key="1">
    <source>
        <dbReference type="SAM" id="Phobius"/>
    </source>
</evidence>
<gene>
    <name evidence="2" type="ORF">METZ01_LOCUS148229</name>
</gene>
<dbReference type="EMBL" id="UINC01023532">
    <property type="protein sequence ID" value="SVA95375.1"/>
    <property type="molecule type" value="Genomic_DNA"/>
</dbReference>
<dbReference type="AlphaFoldDB" id="A0A382A1I7"/>
<dbReference type="Pfam" id="PF04403">
    <property type="entry name" value="PqiA"/>
    <property type="match status" value="1"/>
</dbReference>
<organism evidence="2">
    <name type="scientific">marine metagenome</name>
    <dbReference type="NCBI Taxonomy" id="408172"/>
    <lineage>
        <taxon>unclassified sequences</taxon>
        <taxon>metagenomes</taxon>
        <taxon>ecological metagenomes</taxon>
    </lineage>
</organism>